<feature type="compositionally biased region" description="Basic and acidic residues" evidence="8">
    <location>
        <begin position="407"/>
        <end position="425"/>
    </location>
</feature>
<evidence type="ECO:0000256" key="7">
    <source>
        <dbReference type="RuleBase" id="RU367071"/>
    </source>
</evidence>
<evidence type="ECO:0000256" key="8">
    <source>
        <dbReference type="SAM" id="MobiDB-lite"/>
    </source>
</evidence>
<feature type="compositionally biased region" description="Basic and acidic residues" evidence="8">
    <location>
        <begin position="490"/>
        <end position="519"/>
    </location>
</feature>
<evidence type="ECO:0000313" key="11">
    <source>
        <dbReference type="Proteomes" id="UP001057375"/>
    </source>
</evidence>
<organism evidence="10 11">
    <name type="scientific">Aduncisulcus paluster</name>
    <dbReference type="NCBI Taxonomy" id="2918883"/>
    <lineage>
        <taxon>Eukaryota</taxon>
        <taxon>Metamonada</taxon>
        <taxon>Carpediemonas-like organisms</taxon>
        <taxon>Aduncisulcus</taxon>
    </lineage>
</organism>
<evidence type="ECO:0000256" key="6">
    <source>
        <dbReference type="ARBA" id="ARBA00023242"/>
    </source>
</evidence>
<feature type="compositionally biased region" description="Basic and acidic residues" evidence="8">
    <location>
        <begin position="459"/>
        <end position="474"/>
    </location>
</feature>
<accession>A0ABQ5JYL9</accession>
<feature type="compositionally biased region" description="Basic residues" evidence="8">
    <location>
        <begin position="438"/>
        <end position="453"/>
    </location>
</feature>
<comment type="similarity">
    <text evidence="2 7">Belongs to the SLU7 family.</text>
</comment>
<proteinExistence type="inferred from homology"/>
<feature type="compositionally biased region" description="Polar residues" evidence="8">
    <location>
        <begin position="394"/>
        <end position="406"/>
    </location>
</feature>
<dbReference type="Proteomes" id="UP001057375">
    <property type="component" value="Unassembled WGS sequence"/>
</dbReference>
<name>A0ABQ5JYL9_9EUKA</name>
<dbReference type="Pfam" id="PF11708">
    <property type="entry name" value="Slu7"/>
    <property type="match status" value="1"/>
</dbReference>
<feature type="non-terminal residue" evidence="10">
    <location>
        <position position="677"/>
    </location>
</feature>
<reference evidence="10" key="1">
    <citation type="submission" date="2022-03" db="EMBL/GenBank/DDBJ databases">
        <title>Draft genome sequence of Aduncisulcus paluster, a free-living microaerophilic Fornicata.</title>
        <authorList>
            <person name="Yuyama I."/>
            <person name="Kume K."/>
            <person name="Tamura T."/>
            <person name="Inagaki Y."/>
            <person name="Hashimoto T."/>
        </authorList>
    </citation>
    <scope>NUCLEOTIDE SEQUENCE</scope>
    <source>
        <strain evidence="10">NY0171</strain>
    </source>
</reference>
<evidence type="ECO:0000259" key="9">
    <source>
        <dbReference type="Pfam" id="PF11708"/>
    </source>
</evidence>
<protein>
    <recommendedName>
        <fullName evidence="7">Pre-mRNA-splicing factor SLU7</fullName>
    </recommendedName>
</protein>
<evidence type="ECO:0000256" key="2">
    <source>
        <dbReference type="ARBA" id="ARBA00007203"/>
    </source>
</evidence>
<comment type="caution">
    <text evidence="10">The sequence shown here is derived from an EMBL/GenBank/DDBJ whole genome shotgun (WGS) entry which is preliminary data.</text>
</comment>
<dbReference type="PANTHER" id="PTHR12942:SF2">
    <property type="entry name" value="PRE-MRNA-SPLICING FACTOR SLU7"/>
    <property type="match status" value="1"/>
</dbReference>
<keyword evidence="11" id="KW-1185">Reference proteome</keyword>
<evidence type="ECO:0000313" key="10">
    <source>
        <dbReference type="EMBL" id="GKT17813.1"/>
    </source>
</evidence>
<evidence type="ECO:0000256" key="5">
    <source>
        <dbReference type="ARBA" id="ARBA00023187"/>
    </source>
</evidence>
<keyword evidence="3 7" id="KW-0507">mRNA processing</keyword>
<keyword evidence="6 7" id="KW-0539">Nucleus</keyword>
<feature type="domain" description="Pre-mRNA-splicing factor SLU7" evidence="9">
    <location>
        <begin position="255"/>
        <end position="417"/>
    </location>
</feature>
<dbReference type="InterPro" id="IPR039974">
    <property type="entry name" value="Splicing_factor_SLU7"/>
</dbReference>
<feature type="region of interest" description="Disordered" evidence="8">
    <location>
        <begin position="392"/>
        <end position="530"/>
    </location>
</feature>
<dbReference type="PANTHER" id="PTHR12942">
    <property type="entry name" value="STEP II SPLICING FACTOR SLU7"/>
    <property type="match status" value="1"/>
</dbReference>
<comment type="subunit">
    <text evidence="7">Associated with the spliceosome.</text>
</comment>
<dbReference type="InterPro" id="IPR021715">
    <property type="entry name" value="Slu7_dom"/>
</dbReference>
<evidence type="ECO:0000256" key="3">
    <source>
        <dbReference type="ARBA" id="ARBA00022664"/>
    </source>
</evidence>
<sequence length="677" mass="75630">MRRSQEERITEEGRRAGIIRPATDENGNLINPHIPASLSRPTYYLDSGVPTLRHQRPASAQMEDIFEPTTITHDHYHFQVPDAISDSMGTGKRRTIKRDIKFMSTIEKKQKEKKILLQKRQALFSGGSDSTRDESKSPFDQYNSIIPSSYGSKLCSRYGYKDCIGSLDILDEIFDNESKSPFDQYNSIIPSSYGSKLCSRYGYKDCIGSLDILDEIFDSVMLSASSSSSASIASSHTLSFSILGADSALTRGTVSYRSREDTPKYLLDIEHNTAFYDPSTHSMRGGKYGDARRVEHEVEKEKARTKWVRDMQGHITTLGESSTGTIEDQSVKSSSSSISSILPTSIENAHPPSSLSSSVAALPTYMEVVMHEQAKQREIQAKRRSELVKKLYGSETTSTSSPGQSSRTEKTQIVKRDLGDSDNVSKESVITKQDGKKIIKRIVRVKKKRKHSKSSNELQIDKQKDSSETKKDDISTQSLPPRKSSESTSEQEKVEESMDHSTKGEKKEVEIDEPLQKEKEEEEDAYGDDEFKDKPLSYFIELAVNAVNEPTDLMTSTKASFSDAVVEFLGHSKKDVFNKHYTSRCKCSPVSFLKSMKTMHFKITRLALSSESHTVISSESHTWMSSVTSLSLSPSTCLLLSSHSNGMSYLWEIHPQSIQTHQPSASLSTSSSPLPPL</sequence>
<comment type="function">
    <text evidence="7">Involved in pre-mRNA splicing.</text>
</comment>
<keyword evidence="5 7" id="KW-0508">mRNA splicing</keyword>
<keyword evidence="4 7" id="KW-0747">Spliceosome</keyword>
<comment type="subcellular location">
    <subcellularLocation>
        <location evidence="1 7">Nucleus</location>
    </subcellularLocation>
</comment>
<evidence type="ECO:0000256" key="1">
    <source>
        <dbReference type="ARBA" id="ARBA00004123"/>
    </source>
</evidence>
<dbReference type="EMBL" id="BQXS01011884">
    <property type="protein sequence ID" value="GKT17813.1"/>
    <property type="molecule type" value="Genomic_DNA"/>
</dbReference>
<evidence type="ECO:0000256" key="4">
    <source>
        <dbReference type="ARBA" id="ARBA00022728"/>
    </source>
</evidence>
<gene>
    <name evidence="10" type="ORF">ADUPG1_011180</name>
</gene>